<keyword evidence="2" id="KW-0889">Transcription antitermination</keyword>
<keyword evidence="3" id="KW-0694">RNA-binding</keyword>
<dbReference type="Gene3D" id="1.10.940.10">
    <property type="entry name" value="NusB-like"/>
    <property type="match status" value="1"/>
</dbReference>
<dbReference type="InterPro" id="IPR035926">
    <property type="entry name" value="NusB-like_sf"/>
</dbReference>
<dbReference type="Proteomes" id="UP000787625">
    <property type="component" value="Unassembled WGS sequence"/>
</dbReference>
<comment type="caution">
    <text evidence="7">The sequence shown here is derived from an EMBL/GenBank/DDBJ whole genome shotgun (WGS) entry which is preliminary data.</text>
</comment>
<dbReference type="PANTHER" id="PTHR11078">
    <property type="entry name" value="N UTILIZATION SUBSTANCE PROTEIN B-RELATED"/>
    <property type="match status" value="1"/>
</dbReference>
<keyword evidence="5" id="KW-0804">Transcription</keyword>
<dbReference type="GO" id="GO:0006353">
    <property type="term" value="P:DNA-templated transcription termination"/>
    <property type="evidence" value="ECO:0007669"/>
    <property type="project" value="InterPro"/>
</dbReference>
<feature type="domain" description="NusB/RsmB/TIM44" evidence="6">
    <location>
        <begin position="205"/>
        <end position="296"/>
    </location>
</feature>
<evidence type="ECO:0000256" key="1">
    <source>
        <dbReference type="ARBA" id="ARBA00005952"/>
    </source>
</evidence>
<reference evidence="7" key="2">
    <citation type="submission" date="2021-04" db="EMBL/GenBank/DDBJ databases">
        <authorList>
            <person name="Gilroy R."/>
        </authorList>
    </citation>
    <scope>NUCLEOTIDE SEQUENCE</scope>
    <source>
        <strain evidence="7">MalCec1-1739</strain>
    </source>
</reference>
<evidence type="ECO:0000259" key="6">
    <source>
        <dbReference type="Pfam" id="PF01029"/>
    </source>
</evidence>
<dbReference type="GO" id="GO:0031564">
    <property type="term" value="P:transcription antitermination"/>
    <property type="evidence" value="ECO:0007669"/>
    <property type="project" value="UniProtKB-KW"/>
</dbReference>
<organism evidence="7 8">
    <name type="scientific">Candidatus Avibacteroides avistercoris</name>
    <dbReference type="NCBI Taxonomy" id="2840690"/>
    <lineage>
        <taxon>Bacteria</taxon>
        <taxon>Pseudomonadati</taxon>
        <taxon>Bacteroidota</taxon>
        <taxon>Bacteroidia</taxon>
        <taxon>Bacteroidales</taxon>
        <taxon>Bacteroidaceae</taxon>
        <taxon>Bacteroidaceae incertae sedis</taxon>
        <taxon>Candidatus Avibacteroides</taxon>
    </lineage>
</organism>
<sequence>MINRVLIRSKIIQLVYAHCLNKGKSLEVSEKELVYSMSKGYDLYNYLLLLLPAITDYARKKIEIGKSKLQPTIEDLRPNTRFVENMLVAQLEANQQLRDFKERQKKSWDNHPEMVKALYDTIVATDVYKDYMGKETTDYASDREFWRKTYKTVICNNENLDSFFEELSLYWNDDKDIIDTFVLKTIKRFNEDTQPTDKIILPEFKDDEDRKFALSLFNRSIVNMDYYRDLISHTVKNWDIERIAFMDVVIMQVALAEILAFPSIPISVSFNEYVELAKVFSTAKSGAFVNGTLEGIVNQLKKEGKLIKSF</sequence>
<accession>A0A9D2UH69</accession>
<evidence type="ECO:0000256" key="5">
    <source>
        <dbReference type="ARBA" id="ARBA00023163"/>
    </source>
</evidence>
<evidence type="ECO:0000256" key="4">
    <source>
        <dbReference type="ARBA" id="ARBA00023015"/>
    </source>
</evidence>
<evidence type="ECO:0000256" key="3">
    <source>
        <dbReference type="ARBA" id="ARBA00022884"/>
    </source>
</evidence>
<dbReference type="SUPFAM" id="SSF48013">
    <property type="entry name" value="NusB-like"/>
    <property type="match status" value="1"/>
</dbReference>
<reference evidence="7" key="1">
    <citation type="journal article" date="2021" name="PeerJ">
        <title>Extensive microbial diversity within the chicken gut microbiome revealed by metagenomics and culture.</title>
        <authorList>
            <person name="Gilroy R."/>
            <person name="Ravi A."/>
            <person name="Getino M."/>
            <person name="Pursley I."/>
            <person name="Horton D.L."/>
            <person name="Alikhan N.F."/>
            <person name="Baker D."/>
            <person name="Gharbi K."/>
            <person name="Hall N."/>
            <person name="Watson M."/>
            <person name="Adriaenssens E.M."/>
            <person name="Foster-Nyarko E."/>
            <person name="Jarju S."/>
            <person name="Secka A."/>
            <person name="Antonio M."/>
            <person name="Oren A."/>
            <person name="Chaudhuri R.R."/>
            <person name="La Ragione R."/>
            <person name="Hildebrand F."/>
            <person name="Pallen M.J."/>
        </authorList>
    </citation>
    <scope>NUCLEOTIDE SEQUENCE</scope>
    <source>
        <strain evidence="7">MalCec1-1739</strain>
    </source>
</reference>
<dbReference type="InterPro" id="IPR006027">
    <property type="entry name" value="NusB_RsmB_TIM44"/>
</dbReference>
<gene>
    <name evidence="7" type="ORF">IAA93_00870</name>
</gene>
<dbReference type="Pfam" id="PF01029">
    <property type="entry name" value="NusB"/>
    <property type="match status" value="1"/>
</dbReference>
<protein>
    <submittedName>
        <fullName evidence="7">Transcription antitermination protein NusB</fullName>
    </submittedName>
</protein>
<evidence type="ECO:0000313" key="7">
    <source>
        <dbReference type="EMBL" id="HJD52271.1"/>
    </source>
</evidence>
<comment type="similarity">
    <text evidence="1">Belongs to the NusB family.</text>
</comment>
<keyword evidence="4" id="KW-0805">Transcription regulation</keyword>
<dbReference type="GO" id="GO:0003723">
    <property type="term" value="F:RNA binding"/>
    <property type="evidence" value="ECO:0007669"/>
    <property type="project" value="UniProtKB-KW"/>
</dbReference>
<proteinExistence type="inferred from homology"/>
<name>A0A9D2UH69_9BACT</name>
<dbReference type="EMBL" id="DWUP01000014">
    <property type="protein sequence ID" value="HJD52271.1"/>
    <property type="molecule type" value="Genomic_DNA"/>
</dbReference>
<evidence type="ECO:0000313" key="8">
    <source>
        <dbReference type="Proteomes" id="UP000787625"/>
    </source>
</evidence>
<dbReference type="InterPro" id="IPR011605">
    <property type="entry name" value="NusB_fam"/>
</dbReference>
<dbReference type="GO" id="GO:0005829">
    <property type="term" value="C:cytosol"/>
    <property type="evidence" value="ECO:0007669"/>
    <property type="project" value="TreeGrafter"/>
</dbReference>
<dbReference type="PANTHER" id="PTHR11078:SF3">
    <property type="entry name" value="ANTITERMINATION NUSB DOMAIN-CONTAINING PROTEIN"/>
    <property type="match status" value="1"/>
</dbReference>
<evidence type="ECO:0000256" key="2">
    <source>
        <dbReference type="ARBA" id="ARBA00022814"/>
    </source>
</evidence>
<dbReference type="AlphaFoldDB" id="A0A9D2UH69"/>